<evidence type="ECO:0000256" key="2">
    <source>
        <dbReference type="ARBA" id="ARBA00010447"/>
    </source>
</evidence>
<evidence type="ECO:0000256" key="3">
    <source>
        <dbReference type="ARBA" id="ARBA00012239"/>
    </source>
</evidence>
<dbReference type="PROSITE" id="PS00595">
    <property type="entry name" value="AA_TRANSFER_CLASS_5"/>
    <property type="match status" value="1"/>
</dbReference>
<comment type="cofactor">
    <cofactor evidence="1 7">
        <name>pyridoxal 5'-phosphate</name>
        <dbReference type="ChEBI" id="CHEBI:597326"/>
    </cofactor>
</comment>
<protein>
    <recommendedName>
        <fullName evidence="3 8">Cysteine desulfurase</fullName>
        <ecNumber evidence="3 8">2.8.1.7</ecNumber>
    </recommendedName>
</protein>
<dbReference type="GO" id="GO:0031071">
    <property type="term" value="F:cysteine desulfurase activity"/>
    <property type="evidence" value="ECO:0007669"/>
    <property type="project" value="UniProtKB-UniRule"/>
</dbReference>
<comment type="function">
    <text evidence="8">Catalyzes the removal of elemental sulfur and selenium atoms from L-cysteine, L-cystine, L-selenocysteine, and L-selenocystine to produce L-alanine.</text>
</comment>
<evidence type="ECO:0000259" key="9">
    <source>
        <dbReference type="Pfam" id="PF00266"/>
    </source>
</evidence>
<evidence type="ECO:0000256" key="7">
    <source>
        <dbReference type="RuleBase" id="RU004504"/>
    </source>
</evidence>
<dbReference type="InterPro" id="IPR015422">
    <property type="entry name" value="PyrdxlP-dep_Trfase_small"/>
</dbReference>
<dbReference type="InterPro" id="IPR016454">
    <property type="entry name" value="Cysteine_dSase"/>
</dbReference>
<dbReference type="Pfam" id="PF00266">
    <property type="entry name" value="Aminotran_5"/>
    <property type="match status" value="1"/>
</dbReference>
<dbReference type="PANTHER" id="PTHR43586:SF8">
    <property type="entry name" value="CYSTEINE DESULFURASE 1, CHLOROPLASTIC"/>
    <property type="match status" value="1"/>
</dbReference>
<evidence type="ECO:0000313" key="10">
    <source>
        <dbReference type="EMBL" id="PIP04684.1"/>
    </source>
</evidence>
<dbReference type="GO" id="GO:0030170">
    <property type="term" value="F:pyridoxal phosphate binding"/>
    <property type="evidence" value="ECO:0007669"/>
    <property type="project" value="UniProtKB-UniRule"/>
</dbReference>
<dbReference type="Gene3D" id="3.40.640.10">
    <property type="entry name" value="Type I PLP-dependent aspartate aminotransferase-like (Major domain)"/>
    <property type="match status" value="1"/>
</dbReference>
<comment type="similarity">
    <text evidence="2 8">Belongs to the class-V pyridoxal-phosphate-dependent aminotransferase family. Csd subfamily.</text>
</comment>
<evidence type="ECO:0000256" key="1">
    <source>
        <dbReference type="ARBA" id="ARBA00001933"/>
    </source>
</evidence>
<dbReference type="GO" id="GO:0006534">
    <property type="term" value="P:cysteine metabolic process"/>
    <property type="evidence" value="ECO:0007669"/>
    <property type="project" value="UniProtKB-UniRule"/>
</dbReference>
<dbReference type="NCBIfam" id="TIGR01979">
    <property type="entry name" value="sufS"/>
    <property type="match status" value="1"/>
</dbReference>
<evidence type="ECO:0000313" key="11">
    <source>
        <dbReference type="Proteomes" id="UP000231388"/>
    </source>
</evidence>
<dbReference type="EMBL" id="PCQY01000015">
    <property type="protein sequence ID" value="PIP04684.1"/>
    <property type="molecule type" value="Genomic_DNA"/>
</dbReference>
<dbReference type="InterPro" id="IPR010970">
    <property type="entry name" value="Cys_dSase_SufS"/>
</dbReference>
<accession>A0A2G9XCJ8</accession>
<evidence type="ECO:0000256" key="4">
    <source>
        <dbReference type="ARBA" id="ARBA00022679"/>
    </source>
</evidence>
<reference evidence="10 11" key="1">
    <citation type="submission" date="2017-09" db="EMBL/GenBank/DDBJ databases">
        <title>Depth-based differentiation of microbial function through sediment-hosted aquifers and enrichment of novel symbionts in the deep terrestrial subsurface.</title>
        <authorList>
            <person name="Probst A.J."/>
            <person name="Ladd B."/>
            <person name="Jarett J.K."/>
            <person name="Geller-Mcgrath D.E."/>
            <person name="Sieber C.M."/>
            <person name="Emerson J.B."/>
            <person name="Anantharaman K."/>
            <person name="Thomas B.C."/>
            <person name="Malmstrom R."/>
            <person name="Stieglmeier M."/>
            <person name="Klingl A."/>
            <person name="Woyke T."/>
            <person name="Ryan C.M."/>
            <person name="Banfield J.F."/>
        </authorList>
    </citation>
    <scope>NUCLEOTIDE SEQUENCE [LARGE SCALE GENOMIC DNA]</scope>
    <source>
        <strain evidence="10">CG23_combo_of_CG06-09_8_20_14_all_40_14</strain>
    </source>
</reference>
<dbReference type="AlphaFoldDB" id="A0A2G9XCJ8"/>
<dbReference type="EC" id="2.8.1.7" evidence="3 8"/>
<gene>
    <name evidence="10" type="ORF">COX53_01120</name>
</gene>
<keyword evidence="4 8" id="KW-0808">Transferase</keyword>
<dbReference type="InterPro" id="IPR015424">
    <property type="entry name" value="PyrdxlP-dep_Trfase"/>
</dbReference>
<evidence type="ECO:0000256" key="8">
    <source>
        <dbReference type="RuleBase" id="RU004506"/>
    </source>
</evidence>
<evidence type="ECO:0000256" key="6">
    <source>
        <dbReference type="ARBA" id="ARBA00050776"/>
    </source>
</evidence>
<comment type="catalytic activity">
    <reaction evidence="6 8">
        <text>(sulfur carrier)-H + L-cysteine = (sulfur carrier)-SH + L-alanine</text>
        <dbReference type="Rhea" id="RHEA:43892"/>
        <dbReference type="Rhea" id="RHEA-COMP:14737"/>
        <dbReference type="Rhea" id="RHEA-COMP:14739"/>
        <dbReference type="ChEBI" id="CHEBI:29917"/>
        <dbReference type="ChEBI" id="CHEBI:35235"/>
        <dbReference type="ChEBI" id="CHEBI:57972"/>
        <dbReference type="ChEBI" id="CHEBI:64428"/>
        <dbReference type="EC" id="2.8.1.7"/>
    </reaction>
</comment>
<dbReference type="PIRSF" id="PIRSF005572">
    <property type="entry name" value="NifS"/>
    <property type="match status" value="1"/>
</dbReference>
<proteinExistence type="inferred from homology"/>
<comment type="caution">
    <text evidence="10">The sequence shown here is derived from an EMBL/GenBank/DDBJ whole genome shotgun (WGS) entry which is preliminary data.</text>
</comment>
<dbReference type="Proteomes" id="UP000231388">
    <property type="component" value="Unassembled WGS sequence"/>
</dbReference>
<dbReference type="Gene3D" id="3.90.1150.10">
    <property type="entry name" value="Aspartate Aminotransferase, domain 1"/>
    <property type="match status" value="1"/>
</dbReference>
<dbReference type="InterPro" id="IPR020578">
    <property type="entry name" value="Aminotrans_V_PyrdxlP_BS"/>
</dbReference>
<evidence type="ECO:0000256" key="5">
    <source>
        <dbReference type="ARBA" id="ARBA00022898"/>
    </source>
</evidence>
<keyword evidence="5 8" id="KW-0663">Pyridoxal phosphate</keyword>
<organism evidence="10 11">
    <name type="scientific">candidate division WWE3 bacterium CG23_combo_of_CG06-09_8_20_14_all_40_14</name>
    <dbReference type="NCBI Taxonomy" id="1975095"/>
    <lineage>
        <taxon>Bacteria</taxon>
        <taxon>Katanobacteria</taxon>
    </lineage>
</organism>
<dbReference type="InterPro" id="IPR000192">
    <property type="entry name" value="Aminotrans_V_dom"/>
</dbReference>
<feature type="domain" description="Aminotransferase class V" evidence="9">
    <location>
        <begin position="22"/>
        <end position="403"/>
    </location>
</feature>
<name>A0A2G9XCJ8_UNCKA</name>
<sequence>MIGAIRKDFPILSRRINNKKLVYLDNAATTQKPKAVIEAISNFYLNHNANIRRGVHTLSEEATAKFEEVYKKTAKFIGAKSVDEIIFGSGTTEAINMAAKCFENSCFWDKEGEIIVTEMEHHSNILPWMSILDRKENIFGFSNVKNLKVIRINKDGILDLDHLKSLLTSKTKIVAISHISNVLGTINPVKEIVKMVKENSSALVLVDGAQAVPHQKINVQSLGCDFYAFSSHKMLGPTGVGVLWCKKEILEKLPPFLFGGGMIEEVYFDKAVWADIPHKFTAGTSNISGVIGFGAALDYLEKTGLSLIEKQEKELVSYCIDSLSNIPGLTIYGPLDISKRGSVVAFTLFGVHPHDLASVLDSYGIAIRSGHHCAMPLHNKLGISATARASFYLYNTKSDIEALVAGIKKAKKIFKV</sequence>
<dbReference type="InterPro" id="IPR015421">
    <property type="entry name" value="PyrdxlP-dep_Trfase_major"/>
</dbReference>
<dbReference type="CDD" id="cd06453">
    <property type="entry name" value="SufS_like"/>
    <property type="match status" value="1"/>
</dbReference>
<dbReference type="PANTHER" id="PTHR43586">
    <property type="entry name" value="CYSTEINE DESULFURASE"/>
    <property type="match status" value="1"/>
</dbReference>
<dbReference type="SUPFAM" id="SSF53383">
    <property type="entry name" value="PLP-dependent transferases"/>
    <property type="match status" value="1"/>
</dbReference>